<dbReference type="Pfam" id="PF07690">
    <property type="entry name" value="MFS_1"/>
    <property type="match status" value="2"/>
</dbReference>
<gene>
    <name evidence="9" type="ORF">GCM10010964_19860</name>
</gene>
<evidence type="ECO:0000256" key="1">
    <source>
        <dbReference type="ARBA" id="ARBA00004651"/>
    </source>
</evidence>
<feature type="transmembrane region" description="Helical" evidence="7">
    <location>
        <begin position="50"/>
        <end position="72"/>
    </location>
</feature>
<evidence type="ECO:0000256" key="5">
    <source>
        <dbReference type="ARBA" id="ARBA00022989"/>
    </source>
</evidence>
<dbReference type="PANTHER" id="PTHR23517:SF2">
    <property type="entry name" value="MULTIDRUG RESISTANCE PROTEIN MDTH"/>
    <property type="match status" value="1"/>
</dbReference>
<feature type="transmembrane region" description="Helical" evidence="7">
    <location>
        <begin position="278"/>
        <end position="297"/>
    </location>
</feature>
<dbReference type="GO" id="GO:0005886">
    <property type="term" value="C:plasma membrane"/>
    <property type="evidence" value="ECO:0007669"/>
    <property type="project" value="UniProtKB-SubCell"/>
</dbReference>
<dbReference type="InterPro" id="IPR036259">
    <property type="entry name" value="MFS_trans_sf"/>
</dbReference>
<feature type="transmembrane region" description="Helical" evidence="7">
    <location>
        <begin position="104"/>
        <end position="127"/>
    </location>
</feature>
<keyword evidence="10" id="KW-1185">Reference proteome</keyword>
<dbReference type="AlphaFoldDB" id="A0A8J3EAY9"/>
<dbReference type="EMBL" id="BMKS01000005">
    <property type="protein sequence ID" value="GGG31953.1"/>
    <property type="molecule type" value="Genomic_DNA"/>
</dbReference>
<feature type="transmembrane region" description="Helical" evidence="7">
    <location>
        <begin position="139"/>
        <end position="161"/>
    </location>
</feature>
<evidence type="ECO:0000313" key="10">
    <source>
        <dbReference type="Proteomes" id="UP000597507"/>
    </source>
</evidence>
<evidence type="ECO:0000259" key="8">
    <source>
        <dbReference type="PROSITE" id="PS50850"/>
    </source>
</evidence>
<evidence type="ECO:0000256" key="4">
    <source>
        <dbReference type="ARBA" id="ARBA00022692"/>
    </source>
</evidence>
<comment type="caution">
    <text evidence="9">The sequence shown here is derived from an EMBL/GenBank/DDBJ whole genome shotgun (WGS) entry which is preliminary data.</text>
</comment>
<feature type="transmembrane region" description="Helical" evidence="7">
    <location>
        <begin position="342"/>
        <end position="362"/>
    </location>
</feature>
<comment type="subcellular location">
    <subcellularLocation>
        <location evidence="1">Cell membrane</location>
        <topology evidence="1">Multi-pass membrane protein</topology>
    </subcellularLocation>
</comment>
<feature type="transmembrane region" description="Helical" evidence="7">
    <location>
        <begin position="21"/>
        <end position="38"/>
    </location>
</feature>
<name>A0A8J3EAY9_9PROT</name>
<evidence type="ECO:0000256" key="3">
    <source>
        <dbReference type="ARBA" id="ARBA00022475"/>
    </source>
</evidence>
<feature type="transmembrane region" description="Helical" evidence="7">
    <location>
        <begin position="368"/>
        <end position="389"/>
    </location>
</feature>
<dbReference type="PROSITE" id="PS50850">
    <property type="entry name" value="MFS"/>
    <property type="match status" value="1"/>
</dbReference>
<organism evidence="9 10">
    <name type="scientific">Caldovatus sediminis</name>
    <dbReference type="NCBI Taxonomy" id="2041189"/>
    <lineage>
        <taxon>Bacteria</taxon>
        <taxon>Pseudomonadati</taxon>
        <taxon>Pseudomonadota</taxon>
        <taxon>Alphaproteobacteria</taxon>
        <taxon>Acetobacterales</taxon>
        <taxon>Roseomonadaceae</taxon>
        <taxon>Caldovatus</taxon>
    </lineage>
</organism>
<feature type="domain" description="Major facilitator superfamily (MFS) profile" evidence="8">
    <location>
        <begin position="8"/>
        <end position="394"/>
    </location>
</feature>
<dbReference type="Proteomes" id="UP000597507">
    <property type="component" value="Unassembled WGS sequence"/>
</dbReference>
<evidence type="ECO:0000256" key="6">
    <source>
        <dbReference type="ARBA" id="ARBA00023136"/>
    </source>
</evidence>
<evidence type="ECO:0000256" key="7">
    <source>
        <dbReference type="SAM" id="Phobius"/>
    </source>
</evidence>
<dbReference type="InterPro" id="IPR005829">
    <property type="entry name" value="Sugar_transporter_CS"/>
</dbReference>
<protein>
    <submittedName>
        <fullName evidence="9">MFS transporter</fullName>
    </submittedName>
</protein>
<proteinExistence type="predicted"/>
<keyword evidence="2" id="KW-0813">Transport</keyword>
<dbReference type="Gene3D" id="1.20.1250.20">
    <property type="entry name" value="MFS general substrate transporter like domains"/>
    <property type="match status" value="2"/>
</dbReference>
<sequence>MKDPVTRQIAFINAAHVLTHYSLLILATAVLAMVPPAGDAFGLGLEYGPILALGTGMFVLYGLGSLPMGWLADRVGRRALMVAFFLGTGAFMAAAGLVTSPWALGVVLALMGGFAAIYHPIGTAMLVEAAGDRVGRAVGVNGVFGNLGVALAPVVTAFVAAQAGWRWAFLLPGLACIGVGLLYWREPPIDLARARPTARPFPAIPPAVVRRAVLVLLAIAATSGLVFNAYTLLLPKLMEERLANSPGLLPVVGMLAFLVTLCGGLTQFTVGRLIDRNTLRAVFMPLALTLVPGLLALSFLEGWLVLPVAGAVAAAVFGQVTVNETMTARYVAPALRAKLYSVRFTIGFLGAAAASPLIGFLHEATGNLAAAMLVLGGFSAVILACAFAFPDRKEELHPELWEKAALPRPSAAAAE</sequence>
<keyword evidence="4 7" id="KW-0812">Transmembrane</keyword>
<dbReference type="PROSITE" id="PS00216">
    <property type="entry name" value="SUGAR_TRANSPORT_1"/>
    <property type="match status" value="1"/>
</dbReference>
<dbReference type="SUPFAM" id="SSF103473">
    <property type="entry name" value="MFS general substrate transporter"/>
    <property type="match status" value="1"/>
</dbReference>
<feature type="transmembrane region" description="Helical" evidence="7">
    <location>
        <begin position="208"/>
        <end position="227"/>
    </location>
</feature>
<feature type="transmembrane region" description="Helical" evidence="7">
    <location>
        <begin position="79"/>
        <end position="98"/>
    </location>
</feature>
<reference evidence="9 10" key="1">
    <citation type="journal article" date="2014" name="Int. J. Syst. Evol. Microbiol.">
        <title>Complete genome sequence of Corynebacterium casei LMG S-19264T (=DSM 44701T), isolated from a smear-ripened cheese.</title>
        <authorList>
            <consortium name="US DOE Joint Genome Institute (JGI-PGF)"/>
            <person name="Walter F."/>
            <person name="Albersmeier A."/>
            <person name="Kalinowski J."/>
            <person name="Ruckert C."/>
        </authorList>
    </citation>
    <scope>NUCLEOTIDE SEQUENCE [LARGE SCALE GENOMIC DNA]</scope>
    <source>
        <strain evidence="9 10">CGMCC 1.16330</strain>
    </source>
</reference>
<dbReference type="InterPro" id="IPR011701">
    <property type="entry name" value="MFS"/>
</dbReference>
<dbReference type="GO" id="GO:0022857">
    <property type="term" value="F:transmembrane transporter activity"/>
    <property type="evidence" value="ECO:0007669"/>
    <property type="project" value="InterPro"/>
</dbReference>
<dbReference type="InterPro" id="IPR020846">
    <property type="entry name" value="MFS_dom"/>
</dbReference>
<dbReference type="PANTHER" id="PTHR23517">
    <property type="entry name" value="RESISTANCE PROTEIN MDTM, PUTATIVE-RELATED-RELATED"/>
    <property type="match status" value="1"/>
</dbReference>
<dbReference type="InterPro" id="IPR050171">
    <property type="entry name" value="MFS_Transporters"/>
</dbReference>
<feature type="transmembrane region" description="Helical" evidence="7">
    <location>
        <begin position="167"/>
        <end position="184"/>
    </location>
</feature>
<keyword evidence="3" id="KW-1003">Cell membrane</keyword>
<evidence type="ECO:0000313" key="9">
    <source>
        <dbReference type="EMBL" id="GGG31953.1"/>
    </source>
</evidence>
<dbReference type="RefSeq" id="WP_229677916.1">
    <property type="nucleotide sequence ID" value="NZ_BMKS01000005.1"/>
</dbReference>
<feature type="transmembrane region" description="Helical" evidence="7">
    <location>
        <begin position="247"/>
        <end position="266"/>
    </location>
</feature>
<feature type="transmembrane region" description="Helical" evidence="7">
    <location>
        <begin position="303"/>
        <end position="322"/>
    </location>
</feature>
<keyword evidence="6 7" id="KW-0472">Membrane</keyword>
<accession>A0A8J3EAY9</accession>
<keyword evidence="5 7" id="KW-1133">Transmembrane helix</keyword>
<evidence type="ECO:0000256" key="2">
    <source>
        <dbReference type="ARBA" id="ARBA00022448"/>
    </source>
</evidence>